<feature type="coiled-coil region" evidence="2">
    <location>
        <begin position="296"/>
        <end position="394"/>
    </location>
</feature>
<keyword evidence="3" id="KW-0812">Transmembrane</keyword>
<dbReference type="CDD" id="cd03273">
    <property type="entry name" value="ABC_SMC2_euk"/>
    <property type="match status" value="1"/>
</dbReference>
<evidence type="ECO:0000313" key="7">
    <source>
        <dbReference type="WBParaSite" id="TCLT_0000716301-mRNA-1"/>
    </source>
</evidence>
<evidence type="ECO:0000256" key="2">
    <source>
        <dbReference type="SAM" id="Coils"/>
    </source>
</evidence>
<name>A0A0N5D2P5_THECL</name>
<evidence type="ECO:0000256" key="3">
    <source>
        <dbReference type="SAM" id="Phobius"/>
    </source>
</evidence>
<sequence>MEETTSKIFSYICSLFTTTCIGGYIYSAEMRIKRIEIDGFKSYAQRQVIDGFDAQFNAITGLNGSGKSNILDAICFVLGISNLSQVRATQLSDLVYKQGQAGISKATVSITFDNTDISLCPVGFEKYDEIIVRRQIVISGRNTYSINGTAATNSRVADLFRAVGLNVNNPHFLIMQGRITKVLNMKPMEIVGMIEEAAGTRMYEAKKQNAIRTIEKKEGKMAEIKQLMEDDILPQVDRLKRDRSNFLEYQRLGREMEALQRKLIAFDFVSSTTHCSILQNNVTNIKNEIHEIDKVIYDTKEEIDRKQIRLQEIEENKKNKYEQQKKEIENRIKMTLTALTSAEEDLDAIQDKKSGAQTTVKRMTKSIQSDKTELEKKCQELKKLEGEIGGEELRGKKAEESVRRARNKMEALAKGMTTDEDGHVISLDAELTAQRSALSALETKIKTAQMRLRQLEPSLARKQTELSKSLDQAGVDEQEQASLEQKIKCIEAKLMKLNFDEGREAQITSERENLSEERRNLSDTVMDFDARHPNLKFEYSSPFPNFDRCSVFGVVARLFRIRDFRFATALEVAAGRSIQFLRFSN</sequence>
<feature type="coiled-coil region" evidence="2">
    <location>
        <begin position="504"/>
        <end position="531"/>
    </location>
</feature>
<gene>
    <name evidence="5" type="ORF">TCLT_LOCUS7152</name>
</gene>
<dbReference type="Proteomes" id="UP000276776">
    <property type="component" value="Unassembled WGS sequence"/>
</dbReference>
<keyword evidence="3" id="KW-1133">Transmembrane helix</keyword>
<dbReference type="InterPro" id="IPR027417">
    <property type="entry name" value="P-loop_NTPase"/>
</dbReference>
<evidence type="ECO:0000313" key="6">
    <source>
        <dbReference type="Proteomes" id="UP000276776"/>
    </source>
</evidence>
<reference evidence="5 6" key="2">
    <citation type="submission" date="2018-11" db="EMBL/GenBank/DDBJ databases">
        <authorList>
            <consortium name="Pathogen Informatics"/>
        </authorList>
    </citation>
    <scope>NUCLEOTIDE SEQUENCE [LARGE SCALE GENOMIC DNA]</scope>
</reference>
<dbReference type="EMBL" id="UYYF01004480">
    <property type="protein sequence ID" value="VDN04583.1"/>
    <property type="molecule type" value="Genomic_DNA"/>
</dbReference>
<dbReference type="Pfam" id="PF02463">
    <property type="entry name" value="SMC_N"/>
    <property type="match status" value="1"/>
</dbReference>
<dbReference type="OMA" id="ISTHIIR"/>
<protein>
    <submittedName>
        <fullName evidence="7">SMC_N domain-containing protein</fullName>
    </submittedName>
</protein>
<keyword evidence="1" id="KW-0131">Cell cycle</keyword>
<reference evidence="7" key="1">
    <citation type="submission" date="2017-02" db="UniProtKB">
        <authorList>
            <consortium name="WormBaseParasite"/>
        </authorList>
    </citation>
    <scope>IDENTIFICATION</scope>
</reference>
<feature type="transmembrane region" description="Helical" evidence="3">
    <location>
        <begin position="6"/>
        <end position="26"/>
    </location>
</feature>
<dbReference type="OrthoDB" id="10255539at2759"/>
<evidence type="ECO:0000256" key="1">
    <source>
        <dbReference type="ARBA" id="ARBA00023306"/>
    </source>
</evidence>
<dbReference type="STRING" id="103827.A0A0N5D2P5"/>
<dbReference type="Gene3D" id="3.40.50.300">
    <property type="entry name" value="P-loop containing nucleotide triphosphate hydrolases"/>
    <property type="match status" value="1"/>
</dbReference>
<evidence type="ECO:0000313" key="5">
    <source>
        <dbReference type="EMBL" id="VDN04583.1"/>
    </source>
</evidence>
<accession>A0A0N5D2P5</accession>
<dbReference type="GO" id="GO:0016887">
    <property type="term" value="F:ATP hydrolysis activity"/>
    <property type="evidence" value="ECO:0007669"/>
    <property type="project" value="InterPro"/>
</dbReference>
<dbReference type="InterPro" id="IPR003395">
    <property type="entry name" value="RecF/RecN/SMC_N"/>
</dbReference>
<feature type="domain" description="RecF/RecN/SMC N-terminal" evidence="4">
    <location>
        <begin position="32"/>
        <end position="276"/>
    </location>
</feature>
<dbReference type="GO" id="GO:0005524">
    <property type="term" value="F:ATP binding"/>
    <property type="evidence" value="ECO:0007669"/>
    <property type="project" value="InterPro"/>
</dbReference>
<keyword evidence="3" id="KW-0472">Membrane</keyword>
<dbReference type="InterPro" id="IPR027120">
    <property type="entry name" value="Smc2_ABC"/>
</dbReference>
<keyword evidence="2" id="KW-0175">Coiled coil</keyword>
<dbReference type="WBParaSite" id="TCLT_0000716301-mRNA-1">
    <property type="protein sequence ID" value="TCLT_0000716301-mRNA-1"/>
    <property type="gene ID" value="TCLT_0000716301"/>
</dbReference>
<evidence type="ECO:0000259" key="4">
    <source>
        <dbReference type="Pfam" id="PF02463"/>
    </source>
</evidence>
<dbReference type="AlphaFoldDB" id="A0A0N5D2P5"/>
<organism evidence="7">
    <name type="scientific">Thelazia callipaeda</name>
    <name type="common">Oriental eyeworm</name>
    <name type="synonym">Parasitic nematode</name>
    <dbReference type="NCBI Taxonomy" id="103827"/>
    <lineage>
        <taxon>Eukaryota</taxon>
        <taxon>Metazoa</taxon>
        <taxon>Ecdysozoa</taxon>
        <taxon>Nematoda</taxon>
        <taxon>Chromadorea</taxon>
        <taxon>Rhabditida</taxon>
        <taxon>Spirurina</taxon>
        <taxon>Spiruromorpha</taxon>
        <taxon>Thelazioidea</taxon>
        <taxon>Thelaziidae</taxon>
        <taxon>Thelazia</taxon>
    </lineage>
</organism>
<proteinExistence type="predicted"/>
<keyword evidence="6" id="KW-1185">Reference proteome</keyword>
<dbReference type="SUPFAM" id="SSF52540">
    <property type="entry name" value="P-loop containing nucleoside triphosphate hydrolases"/>
    <property type="match status" value="1"/>
</dbReference>
<dbReference type="PANTHER" id="PTHR43977">
    <property type="entry name" value="STRUCTURAL MAINTENANCE OF CHROMOSOMES PROTEIN 3"/>
    <property type="match status" value="1"/>
</dbReference>